<sequence length="66" mass="7413">MTTNISPIFTGLDVDSYKQKNIERMNRKSGIEFYSSWKSRSPLKSGVKAGLLHILKAPISKMIDAI</sequence>
<keyword evidence="2" id="KW-1185">Reference proteome</keyword>
<protein>
    <submittedName>
        <fullName evidence="1">627_t:CDS:1</fullName>
    </submittedName>
</protein>
<dbReference type="Proteomes" id="UP000789570">
    <property type="component" value="Unassembled WGS sequence"/>
</dbReference>
<evidence type="ECO:0000313" key="1">
    <source>
        <dbReference type="EMBL" id="CAG8561597.1"/>
    </source>
</evidence>
<gene>
    <name evidence="1" type="ORF">FCALED_LOCUS6628</name>
</gene>
<name>A0A9N9BCR3_9GLOM</name>
<accession>A0A9N9BCR3</accession>
<dbReference type="EMBL" id="CAJVPQ010001616">
    <property type="protein sequence ID" value="CAG8561597.1"/>
    <property type="molecule type" value="Genomic_DNA"/>
</dbReference>
<comment type="caution">
    <text evidence="1">The sequence shown here is derived from an EMBL/GenBank/DDBJ whole genome shotgun (WGS) entry which is preliminary data.</text>
</comment>
<organism evidence="1 2">
    <name type="scientific">Funneliformis caledonium</name>
    <dbReference type="NCBI Taxonomy" id="1117310"/>
    <lineage>
        <taxon>Eukaryota</taxon>
        <taxon>Fungi</taxon>
        <taxon>Fungi incertae sedis</taxon>
        <taxon>Mucoromycota</taxon>
        <taxon>Glomeromycotina</taxon>
        <taxon>Glomeromycetes</taxon>
        <taxon>Glomerales</taxon>
        <taxon>Glomeraceae</taxon>
        <taxon>Funneliformis</taxon>
    </lineage>
</organism>
<proteinExistence type="predicted"/>
<evidence type="ECO:0000313" key="2">
    <source>
        <dbReference type="Proteomes" id="UP000789570"/>
    </source>
</evidence>
<reference evidence="1" key="1">
    <citation type="submission" date="2021-06" db="EMBL/GenBank/DDBJ databases">
        <authorList>
            <person name="Kallberg Y."/>
            <person name="Tangrot J."/>
            <person name="Rosling A."/>
        </authorList>
    </citation>
    <scope>NUCLEOTIDE SEQUENCE</scope>
    <source>
        <strain evidence="1">UK204</strain>
    </source>
</reference>
<dbReference type="AlphaFoldDB" id="A0A9N9BCR3"/>